<evidence type="ECO:0000256" key="1">
    <source>
        <dbReference type="SAM" id="MobiDB-lite"/>
    </source>
</evidence>
<evidence type="ECO:0008006" key="6">
    <source>
        <dbReference type="Google" id="ProtNLM"/>
    </source>
</evidence>
<dbReference type="InterPro" id="IPR056042">
    <property type="entry name" value="DUF7625"/>
</dbReference>
<reference evidence="4 5" key="1">
    <citation type="journal article" date="2024" name="Plant Biotechnol. J.">
        <title>Dendrobium thyrsiflorum genome and its molecular insights into genes involved in important horticultural traits.</title>
        <authorList>
            <person name="Chen B."/>
            <person name="Wang J.Y."/>
            <person name="Zheng P.J."/>
            <person name="Li K.L."/>
            <person name="Liang Y.M."/>
            <person name="Chen X.F."/>
            <person name="Zhang C."/>
            <person name="Zhao X."/>
            <person name="He X."/>
            <person name="Zhang G.Q."/>
            <person name="Liu Z.J."/>
            <person name="Xu Q."/>
        </authorList>
    </citation>
    <scope>NUCLEOTIDE SEQUENCE [LARGE SCALE GENOMIC DNA]</scope>
    <source>
        <strain evidence="4">GZMU011</strain>
    </source>
</reference>
<keyword evidence="5" id="KW-1185">Reference proteome</keyword>
<dbReference type="InterPro" id="IPR024768">
    <property type="entry name" value="Marf1"/>
</dbReference>
<dbReference type="InterPro" id="IPR021139">
    <property type="entry name" value="NYN"/>
</dbReference>
<feature type="domain" description="NYN" evidence="2">
    <location>
        <begin position="44"/>
        <end position="181"/>
    </location>
</feature>
<protein>
    <recommendedName>
        <fullName evidence="6">NYN domain-containing protein</fullName>
    </recommendedName>
</protein>
<dbReference type="Proteomes" id="UP001552299">
    <property type="component" value="Unassembled WGS sequence"/>
</dbReference>
<gene>
    <name evidence="4" type="ORF">M5K25_011099</name>
</gene>
<dbReference type="EMBL" id="JANQDX010000009">
    <property type="protein sequence ID" value="KAL0919032.1"/>
    <property type="molecule type" value="Genomic_DNA"/>
</dbReference>
<dbReference type="PANTHER" id="PTHR14379:SF3">
    <property type="entry name" value="MEIOSIS REGULATOR AND MRNA STABILITY FACTOR 1"/>
    <property type="match status" value="1"/>
</dbReference>
<sequence length="689" mass="75187">MTARFGEAGDHQLNMANTVIGGQGGSTLGGVGGRTADGNYATAKTSVWWDIENCQVPKACDPHVIAKNISSALVAMNYRGPVSISAYGNTTLINASVQQALSSTGISLNHVPGGVKDASDKKILVDMLFWAVDNRPPANYLLISGDRDFSNALHQLSMRRYNILLAQPRNVSHALTAAAKTVWSWTDLLAGGPPLLPSSITNENGSTSEASINSAVEAKKPCDSPSSNTDMAYQKANVNEKGDNQVKGKQQVLKIQRQQNGNKSRIARNECMQYHSGSLSHTSITQISQIANKTISNTEAFPKAHTNFSDNNPSIPPQTLINSPHKSNGSQKPELNHINAREATKPSTIEPYCTNDMVSVSNNFNDSQCPPHLLKPLKPLDTVLSRPYQQLGNFTYSTSPMLNCYPQSTWHNAPPFIKGTPRPQTGTTSELSIKKNAPIFRSSKSNDPSFSLGSPPIAPDISKLNIAQYPNPIHHNTLSYPKVANIPQNMLPCYQENVQSNDIFRNPSGPSVVHSLMDTILSALRILRKEKMPPTEANITDCIRYGEMNIQDFDVIKALELAVQHHVVIKHKLGDNLFYISKGESLWKCVNVMDSQIRHSKAVCDAVLKFLSSTDGHSSMMASRCMYDAASILKRSCLNSHALGEVLQILNAAIHQKKWILPHSSGWQPLSLLLPTIAVSDMNAEAQST</sequence>
<evidence type="ECO:0000259" key="3">
    <source>
        <dbReference type="Pfam" id="PF24620"/>
    </source>
</evidence>
<feature type="domain" description="DUF7625" evidence="3">
    <location>
        <begin position="511"/>
        <end position="595"/>
    </location>
</feature>
<evidence type="ECO:0000313" key="5">
    <source>
        <dbReference type="Proteomes" id="UP001552299"/>
    </source>
</evidence>
<evidence type="ECO:0000313" key="4">
    <source>
        <dbReference type="EMBL" id="KAL0919032.1"/>
    </source>
</evidence>
<organism evidence="4 5">
    <name type="scientific">Dendrobium thyrsiflorum</name>
    <name type="common">Pinecone-like raceme dendrobium</name>
    <name type="synonym">Orchid</name>
    <dbReference type="NCBI Taxonomy" id="117978"/>
    <lineage>
        <taxon>Eukaryota</taxon>
        <taxon>Viridiplantae</taxon>
        <taxon>Streptophyta</taxon>
        <taxon>Embryophyta</taxon>
        <taxon>Tracheophyta</taxon>
        <taxon>Spermatophyta</taxon>
        <taxon>Magnoliopsida</taxon>
        <taxon>Liliopsida</taxon>
        <taxon>Asparagales</taxon>
        <taxon>Orchidaceae</taxon>
        <taxon>Epidendroideae</taxon>
        <taxon>Malaxideae</taxon>
        <taxon>Dendrobiinae</taxon>
        <taxon>Dendrobium</taxon>
    </lineage>
</organism>
<name>A0ABD0V8U9_DENTH</name>
<dbReference type="Pfam" id="PF24620">
    <property type="entry name" value="DUF7625"/>
    <property type="match status" value="1"/>
</dbReference>
<dbReference type="Pfam" id="PF01936">
    <property type="entry name" value="NYN"/>
    <property type="match status" value="1"/>
</dbReference>
<proteinExistence type="predicted"/>
<comment type="caution">
    <text evidence="4">The sequence shown here is derived from an EMBL/GenBank/DDBJ whole genome shotgun (WGS) entry which is preliminary data.</text>
</comment>
<accession>A0ABD0V8U9</accession>
<feature type="region of interest" description="Disordered" evidence="1">
    <location>
        <begin position="309"/>
        <end position="333"/>
    </location>
</feature>
<dbReference type="AlphaFoldDB" id="A0ABD0V8U9"/>
<dbReference type="Gene3D" id="3.40.50.1010">
    <property type="entry name" value="5'-nuclease"/>
    <property type="match status" value="1"/>
</dbReference>
<dbReference type="PANTHER" id="PTHR14379">
    <property type="entry name" value="LIMKAIN B LKAP"/>
    <property type="match status" value="1"/>
</dbReference>
<dbReference type="CDD" id="cd10910">
    <property type="entry name" value="PIN_limkain_b1_N_like"/>
    <property type="match status" value="1"/>
</dbReference>
<evidence type="ECO:0000259" key="2">
    <source>
        <dbReference type="Pfam" id="PF01936"/>
    </source>
</evidence>